<feature type="compositionally biased region" description="Basic residues" evidence="1">
    <location>
        <begin position="1"/>
        <end position="12"/>
    </location>
</feature>
<evidence type="ECO:0000256" key="1">
    <source>
        <dbReference type="SAM" id="MobiDB-lite"/>
    </source>
</evidence>
<dbReference type="CDD" id="cd18186">
    <property type="entry name" value="BTB_POZ_ZBTB_KLHL-like"/>
    <property type="match status" value="1"/>
</dbReference>
<dbReference type="Gene3D" id="3.30.710.10">
    <property type="entry name" value="Potassium Channel Kv1.1, Chain A"/>
    <property type="match status" value="1"/>
</dbReference>
<dbReference type="STRING" id="1448315.A0A319DL14"/>
<protein>
    <recommendedName>
        <fullName evidence="4">BTB domain-containing protein</fullName>
    </recommendedName>
</protein>
<keyword evidence="3" id="KW-1185">Reference proteome</keyword>
<dbReference type="PANTHER" id="PTHR47843:SF2">
    <property type="entry name" value="BTB DOMAIN-CONTAINING PROTEIN"/>
    <property type="match status" value="1"/>
</dbReference>
<gene>
    <name evidence="2" type="ORF">BO82DRAFT_418087</name>
</gene>
<dbReference type="AlphaFoldDB" id="A0A319DL14"/>
<organism evidence="2 3">
    <name type="scientific">Aspergillus uvarum CBS 121591</name>
    <dbReference type="NCBI Taxonomy" id="1448315"/>
    <lineage>
        <taxon>Eukaryota</taxon>
        <taxon>Fungi</taxon>
        <taxon>Dikarya</taxon>
        <taxon>Ascomycota</taxon>
        <taxon>Pezizomycotina</taxon>
        <taxon>Eurotiomycetes</taxon>
        <taxon>Eurotiomycetidae</taxon>
        <taxon>Eurotiales</taxon>
        <taxon>Aspergillaceae</taxon>
        <taxon>Aspergillus</taxon>
        <taxon>Aspergillus subgen. Circumdati</taxon>
    </lineage>
</organism>
<reference evidence="2 3" key="1">
    <citation type="submission" date="2016-12" db="EMBL/GenBank/DDBJ databases">
        <title>The genomes of Aspergillus section Nigri reveals drivers in fungal speciation.</title>
        <authorList>
            <consortium name="DOE Joint Genome Institute"/>
            <person name="Vesth T.C."/>
            <person name="Nybo J."/>
            <person name="Theobald S."/>
            <person name="Brandl J."/>
            <person name="Frisvad J.C."/>
            <person name="Nielsen K.F."/>
            <person name="Lyhne E.K."/>
            <person name="Kogle M.E."/>
            <person name="Kuo A."/>
            <person name="Riley R."/>
            <person name="Clum A."/>
            <person name="Nolan M."/>
            <person name="Lipzen A."/>
            <person name="Salamov A."/>
            <person name="Henrissat B."/>
            <person name="Wiebenga A."/>
            <person name="De Vries R.P."/>
            <person name="Grigoriev I.V."/>
            <person name="Mortensen U.H."/>
            <person name="Andersen M.R."/>
            <person name="Baker S.E."/>
        </authorList>
    </citation>
    <scope>NUCLEOTIDE SEQUENCE [LARGE SCALE GENOMIC DNA]</scope>
    <source>
        <strain evidence="2 3">CBS 121591</strain>
    </source>
</reference>
<dbReference type="SUPFAM" id="SSF54695">
    <property type="entry name" value="POZ domain"/>
    <property type="match status" value="1"/>
</dbReference>
<evidence type="ECO:0000313" key="2">
    <source>
        <dbReference type="EMBL" id="PYH80142.1"/>
    </source>
</evidence>
<evidence type="ECO:0008006" key="4">
    <source>
        <dbReference type="Google" id="ProtNLM"/>
    </source>
</evidence>
<feature type="region of interest" description="Disordered" evidence="1">
    <location>
        <begin position="1"/>
        <end position="28"/>
    </location>
</feature>
<sequence>MASKRAQKKNLKRAPPQNNARIQPKRPKPSTTLIKVLVGLHGTTMYRIPERKARSSSEFFDKALAGTWKEGTQRTVRLPDVDPGTFGEYSSWLYHSTYNPSSKFKDLVKAYILADRLMANEFGNQLINAIVTRLNVGSSEDRSPPSKEEMEFAYRTVPPPTPLYQLLVDFEVHVGSFALNWLKDIGLDKWFSAMDGEKLSRDDRLTQRFMLQVMSTAITRFASSRPPPFLISVSDYHRAVSGDEAT</sequence>
<dbReference type="EMBL" id="KZ821712">
    <property type="protein sequence ID" value="PYH80142.1"/>
    <property type="molecule type" value="Genomic_DNA"/>
</dbReference>
<dbReference type="VEuPathDB" id="FungiDB:BO82DRAFT_418087"/>
<proteinExistence type="predicted"/>
<dbReference type="OrthoDB" id="1022638at2759"/>
<accession>A0A319DL14</accession>
<dbReference type="InterPro" id="IPR011333">
    <property type="entry name" value="SKP1/BTB/POZ_sf"/>
</dbReference>
<dbReference type="GeneID" id="37142799"/>
<evidence type="ECO:0000313" key="3">
    <source>
        <dbReference type="Proteomes" id="UP000248340"/>
    </source>
</evidence>
<dbReference type="RefSeq" id="XP_025490342.1">
    <property type="nucleotide sequence ID" value="XM_025640057.1"/>
</dbReference>
<dbReference type="Proteomes" id="UP000248340">
    <property type="component" value="Unassembled WGS sequence"/>
</dbReference>
<name>A0A319DL14_9EURO</name>
<dbReference type="PANTHER" id="PTHR47843">
    <property type="entry name" value="BTB DOMAIN-CONTAINING PROTEIN-RELATED"/>
    <property type="match status" value="1"/>
</dbReference>